<dbReference type="Proteomes" id="UP000515728">
    <property type="component" value="Chromosome"/>
</dbReference>
<dbReference type="Gene3D" id="2.60.120.10">
    <property type="entry name" value="Jelly Rolls"/>
    <property type="match status" value="1"/>
</dbReference>
<dbReference type="InterPro" id="IPR032783">
    <property type="entry name" value="AraC_lig"/>
</dbReference>
<dbReference type="InterPro" id="IPR018060">
    <property type="entry name" value="HTH_AraC"/>
</dbReference>
<dbReference type="Pfam" id="PF12852">
    <property type="entry name" value="Cupin_6"/>
    <property type="match status" value="1"/>
</dbReference>
<name>A0A7G7MSN6_9PSEU</name>
<evidence type="ECO:0000256" key="1">
    <source>
        <dbReference type="ARBA" id="ARBA00023015"/>
    </source>
</evidence>
<feature type="domain" description="HTH araC/xylS-type" evidence="5">
    <location>
        <begin position="246"/>
        <end position="343"/>
    </location>
</feature>
<dbReference type="InterPro" id="IPR014710">
    <property type="entry name" value="RmlC-like_jellyroll"/>
</dbReference>
<sequence>MPPGDRTFHAHPSPIRARSSRPIGRPGCHTGDVETPWSVAPPDPLGEALHHLRLVGTFYCRSELTAPWGLTLPPMPGHLWLHVVTAGGCRLETDGAEAVQLRAGDVALVPHGDGHRLRSAPGTIAPSVMDLPQTFTNDRYAQLRHGSGGAPTTLVCAAVQVDTPGARDLVELLPPLLHVGASPRTEWMRATLRLVAAEAEELRPGGEAVLTRLADVLVIQVVRSWLETDPAARTGWLGALADPRIGRAITLIHRDPAHPWTVASLAAEIPMSRSAFAARFTEMVGEPALAYLTRRRMHLALDRLRGGGGVAEVAGGLGYRSEAAFSRAFTRVIGTTPGAVRRGAPVPR</sequence>
<evidence type="ECO:0000256" key="2">
    <source>
        <dbReference type="ARBA" id="ARBA00023125"/>
    </source>
</evidence>
<keyword evidence="2" id="KW-0238">DNA-binding</keyword>
<feature type="region of interest" description="Disordered" evidence="4">
    <location>
        <begin position="1"/>
        <end position="35"/>
    </location>
</feature>
<accession>A0A7G7MSN6</accession>
<keyword evidence="7" id="KW-1185">Reference proteome</keyword>
<dbReference type="GO" id="GO:0003700">
    <property type="term" value="F:DNA-binding transcription factor activity"/>
    <property type="evidence" value="ECO:0007669"/>
    <property type="project" value="InterPro"/>
</dbReference>
<dbReference type="InterPro" id="IPR050204">
    <property type="entry name" value="AraC_XylS_family_regulators"/>
</dbReference>
<dbReference type="Pfam" id="PF12833">
    <property type="entry name" value="HTH_18"/>
    <property type="match status" value="1"/>
</dbReference>
<evidence type="ECO:0000313" key="6">
    <source>
        <dbReference type="EMBL" id="QNG55797.1"/>
    </source>
</evidence>
<dbReference type="AlphaFoldDB" id="A0A7G7MSN6"/>
<keyword evidence="1" id="KW-0805">Transcription regulation</keyword>
<evidence type="ECO:0000256" key="4">
    <source>
        <dbReference type="SAM" id="MobiDB-lite"/>
    </source>
</evidence>
<reference evidence="6 7" key="1">
    <citation type="submission" date="2020-08" db="EMBL/GenBank/DDBJ databases">
        <authorList>
            <person name="Mo P."/>
        </authorList>
    </citation>
    <scope>NUCLEOTIDE SEQUENCE [LARGE SCALE GENOMIC DNA]</scope>
    <source>
        <strain evidence="6 7">CGMCC 4.1532</strain>
    </source>
</reference>
<proteinExistence type="predicted"/>
<dbReference type="PANTHER" id="PTHR46796:SF7">
    <property type="entry name" value="ARAC FAMILY TRANSCRIPTIONAL REGULATOR"/>
    <property type="match status" value="1"/>
</dbReference>
<evidence type="ECO:0000256" key="3">
    <source>
        <dbReference type="ARBA" id="ARBA00023163"/>
    </source>
</evidence>
<dbReference type="InterPro" id="IPR009057">
    <property type="entry name" value="Homeodomain-like_sf"/>
</dbReference>
<evidence type="ECO:0000259" key="5">
    <source>
        <dbReference type="PROSITE" id="PS01124"/>
    </source>
</evidence>
<dbReference type="PROSITE" id="PS01124">
    <property type="entry name" value="HTH_ARAC_FAMILY_2"/>
    <property type="match status" value="1"/>
</dbReference>
<dbReference type="KEGG" id="ppel:H6H00_23295"/>
<gene>
    <name evidence="6" type="ORF">H6H00_23295</name>
</gene>
<organism evidence="6 7">
    <name type="scientific">Pseudonocardia petroleophila</name>
    <dbReference type="NCBI Taxonomy" id="37331"/>
    <lineage>
        <taxon>Bacteria</taxon>
        <taxon>Bacillati</taxon>
        <taxon>Actinomycetota</taxon>
        <taxon>Actinomycetes</taxon>
        <taxon>Pseudonocardiales</taxon>
        <taxon>Pseudonocardiaceae</taxon>
        <taxon>Pseudonocardia</taxon>
    </lineage>
</organism>
<dbReference type="SMART" id="SM00342">
    <property type="entry name" value="HTH_ARAC"/>
    <property type="match status" value="1"/>
</dbReference>
<dbReference type="EMBL" id="CP060131">
    <property type="protein sequence ID" value="QNG55797.1"/>
    <property type="molecule type" value="Genomic_DNA"/>
</dbReference>
<keyword evidence="3" id="KW-0804">Transcription</keyword>
<protein>
    <submittedName>
        <fullName evidence="6">AraC family transcriptional regulator</fullName>
    </submittedName>
</protein>
<dbReference type="Gene3D" id="1.10.10.60">
    <property type="entry name" value="Homeodomain-like"/>
    <property type="match status" value="1"/>
</dbReference>
<evidence type="ECO:0000313" key="7">
    <source>
        <dbReference type="Proteomes" id="UP000515728"/>
    </source>
</evidence>
<dbReference type="SUPFAM" id="SSF46689">
    <property type="entry name" value="Homeodomain-like"/>
    <property type="match status" value="2"/>
</dbReference>
<dbReference type="GO" id="GO:0043565">
    <property type="term" value="F:sequence-specific DNA binding"/>
    <property type="evidence" value="ECO:0007669"/>
    <property type="project" value="InterPro"/>
</dbReference>
<dbReference type="PANTHER" id="PTHR46796">
    <property type="entry name" value="HTH-TYPE TRANSCRIPTIONAL ACTIVATOR RHAS-RELATED"/>
    <property type="match status" value="1"/>
</dbReference>